<gene>
    <name evidence="4" type="ORF">OE88DRAFT_1674492</name>
</gene>
<dbReference type="InterPro" id="IPR010378">
    <property type="entry name" value="TRAPPC13"/>
</dbReference>
<name>A0A5C3NMZ5_9AGAM</name>
<dbReference type="Proteomes" id="UP000305948">
    <property type="component" value="Unassembled WGS sequence"/>
</dbReference>
<organism evidence="4 5">
    <name type="scientific">Heliocybe sulcata</name>
    <dbReference type="NCBI Taxonomy" id="5364"/>
    <lineage>
        <taxon>Eukaryota</taxon>
        <taxon>Fungi</taxon>
        <taxon>Dikarya</taxon>
        <taxon>Basidiomycota</taxon>
        <taxon>Agaricomycotina</taxon>
        <taxon>Agaricomycetes</taxon>
        <taxon>Gloeophyllales</taxon>
        <taxon>Gloeophyllaceae</taxon>
        <taxon>Heliocybe</taxon>
    </lineage>
</organism>
<dbReference type="InterPro" id="IPR055427">
    <property type="entry name" value="TRAPPC13_N"/>
</dbReference>
<dbReference type="PANTHER" id="PTHR13134">
    <property type="entry name" value="TRAFFICKING PROTEIN PARTICLE COMPLEX SUBUNIT 13"/>
    <property type="match status" value="1"/>
</dbReference>
<feature type="region of interest" description="Disordered" evidence="1">
    <location>
        <begin position="330"/>
        <end position="405"/>
    </location>
</feature>
<dbReference type="InterPro" id="IPR055429">
    <property type="entry name" value="TRAPPC13_M"/>
</dbReference>
<accession>A0A5C3NMZ5</accession>
<dbReference type="EMBL" id="ML213505">
    <property type="protein sequence ID" value="TFK55011.1"/>
    <property type="molecule type" value="Genomic_DNA"/>
</dbReference>
<dbReference type="Pfam" id="PF23647">
    <property type="entry name" value="TRAPPC13_M"/>
    <property type="match status" value="1"/>
</dbReference>
<evidence type="ECO:0000259" key="3">
    <source>
        <dbReference type="Pfam" id="PF23647"/>
    </source>
</evidence>
<evidence type="ECO:0000256" key="1">
    <source>
        <dbReference type="SAM" id="MobiDB-lite"/>
    </source>
</evidence>
<dbReference type="GO" id="GO:1990072">
    <property type="term" value="C:TRAPPIII protein complex"/>
    <property type="evidence" value="ECO:0007669"/>
    <property type="project" value="TreeGrafter"/>
</dbReference>
<dbReference type="AlphaFoldDB" id="A0A5C3NMZ5"/>
<feature type="domain" description="Trafficking protein particle complex subunit 13 N-terminal" evidence="2">
    <location>
        <begin position="6"/>
        <end position="184"/>
    </location>
</feature>
<protein>
    <submittedName>
        <fullName evidence="4">DUF974-domain-containing protein</fullName>
    </submittedName>
</protein>
<evidence type="ECO:0000259" key="2">
    <source>
        <dbReference type="Pfam" id="PF06159"/>
    </source>
</evidence>
<reference evidence="4 5" key="1">
    <citation type="journal article" date="2019" name="Nat. Ecol. Evol.">
        <title>Megaphylogeny resolves global patterns of mushroom evolution.</title>
        <authorList>
            <person name="Varga T."/>
            <person name="Krizsan K."/>
            <person name="Foldi C."/>
            <person name="Dima B."/>
            <person name="Sanchez-Garcia M."/>
            <person name="Sanchez-Ramirez S."/>
            <person name="Szollosi G.J."/>
            <person name="Szarkandi J.G."/>
            <person name="Papp V."/>
            <person name="Albert L."/>
            <person name="Andreopoulos W."/>
            <person name="Angelini C."/>
            <person name="Antonin V."/>
            <person name="Barry K.W."/>
            <person name="Bougher N.L."/>
            <person name="Buchanan P."/>
            <person name="Buyck B."/>
            <person name="Bense V."/>
            <person name="Catcheside P."/>
            <person name="Chovatia M."/>
            <person name="Cooper J."/>
            <person name="Damon W."/>
            <person name="Desjardin D."/>
            <person name="Finy P."/>
            <person name="Geml J."/>
            <person name="Haridas S."/>
            <person name="Hughes K."/>
            <person name="Justo A."/>
            <person name="Karasinski D."/>
            <person name="Kautmanova I."/>
            <person name="Kiss B."/>
            <person name="Kocsube S."/>
            <person name="Kotiranta H."/>
            <person name="LaButti K.M."/>
            <person name="Lechner B.E."/>
            <person name="Liimatainen K."/>
            <person name="Lipzen A."/>
            <person name="Lukacs Z."/>
            <person name="Mihaltcheva S."/>
            <person name="Morgado L.N."/>
            <person name="Niskanen T."/>
            <person name="Noordeloos M.E."/>
            <person name="Ohm R.A."/>
            <person name="Ortiz-Santana B."/>
            <person name="Ovrebo C."/>
            <person name="Racz N."/>
            <person name="Riley R."/>
            <person name="Savchenko A."/>
            <person name="Shiryaev A."/>
            <person name="Soop K."/>
            <person name="Spirin V."/>
            <person name="Szebenyi C."/>
            <person name="Tomsovsky M."/>
            <person name="Tulloss R.E."/>
            <person name="Uehling J."/>
            <person name="Grigoriev I.V."/>
            <person name="Vagvolgyi C."/>
            <person name="Papp T."/>
            <person name="Martin F.M."/>
            <person name="Miettinen O."/>
            <person name="Hibbett D.S."/>
            <person name="Nagy L.G."/>
        </authorList>
    </citation>
    <scope>NUCLEOTIDE SEQUENCE [LARGE SCALE GENOMIC DNA]</scope>
    <source>
        <strain evidence="4 5">OMC1185</strain>
    </source>
</reference>
<feature type="compositionally biased region" description="Low complexity" evidence="1">
    <location>
        <begin position="330"/>
        <end position="342"/>
    </location>
</feature>
<dbReference type="STRING" id="5364.A0A5C3NMZ5"/>
<proteinExistence type="predicted"/>
<feature type="domain" description="Trafficking protein particle complex subunit 13 middle" evidence="3">
    <location>
        <begin position="188"/>
        <end position="325"/>
    </location>
</feature>
<dbReference type="Pfam" id="PF06159">
    <property type="entry name" value="TRAPPC13_N"/>
    <property type="match status" value="1"/>
</dbReference>
<sequence length="655" mass="71087">MEGPSHPLSLKVMRVSRPTVASAWEPFFSSSPSFSSRSTASIMSLQGDKPLPGHPKTLRDLTHASELLTLPSSFGAIQLGETFSSCLCVNNEAPVNVEGVLLRVEIQTATSKVLIGEFGGPQFSLAVGDTLENVVSHEIKELGQHVLACTVSYRLLPGQVHQSSGDSSHESGVQSFRKFYKFAVTNPLSVKTKVHTPRSPTALLSREERERVFLEVHIQNMTQEALWFERIYFECSEGWTAYDTSTIPSKSSEHQETVFDGSSALMQPQDMRQYIYILTPAHIPEFPIAHSPGAVIPLGRLDISWRSSFGEPGRLLTSTLSRRVPLVQPQQAPASALPPHLQRAATVGSPRPQSPQLPPERTGTPPVPYRPASPFRGRTAGGPASPRPQSPGPGGNLNIVNLSQAPVPSQLPPDVEVDFIVRSVPRDAIRLEVPFKIPCTVTVSCSIPPLRALQDRIISLIIQHIQPPAVVPTPKHALVPEAFSPRLPSSGFSTPRSPPGTPTSTRLNLLNQASIQQKLMESPRQTPFGVRGGEADQTNGVLLPPPVADGAAPGSRAVVFLGPSAIMLPPIKLRVPDDRDNGTDTGSPVKVLASQDFELSYLPLRGGFLKVGGIRIFMHEDRWAEEGQGYDDPDSMKPVAELRTLPDIAELWVHT</sequence>
<dbReference type="PANTHER" id="PTHR13134:SF3">
    <property type="entry name" value="TRAFFICKING PROTEIN PARTICLE COMPLEX SUBUNIT 13"/>
    <property type="match status" value="1"/>
</dbReference>
<feature type="region of interest" description="Disordered" evidence="1">
    <location>
        <begin position="486"/>
        <end position="506"/>
    </location>
</feature>
<keyword evidence="5" id="KW-1185">Reference proteome</keyword>
<dbReference type="OrthoDB" id="10250284at2759"/>
<evidence type="ECO:0000313" key="5">
    <source>
        <dbReference type="Proteomes" id="UP000305948"/>
    </source>
</evidence>
<evidence type="ECO:0000313" key="4">
    <source>
        <dbReference type="EMBL" id="TFK55011.1"/>
    </source>
</evidence>